<dbReference type="InterPro" id="IPR055438">
    <property type="entry name" value="AstE_AspA_cat"/>
</dbReference>
<dbReference type="Pfam" id="PF24827">
    <property type="entry name" value="AstE_AspA_cat"/>
    <property type="match status" value="1"/>
</dbReference>
<sequence>MQTIEVGTARADGPGRFDGALKVAENPDGTPVEIPVTIVRGAKDGPVLWMHACVHGDEYCGTFNVQSFVRSLVPAEMSGAVVALPILNITAFRAQHRMSPLEGFNNGDMNRCFPGNPNGGFTEQTAYVVYQNLKKHATHLVDFHTAYTRDTRWALYADHGGEVSRVGRLMAEAFGYPHTLPTPVGTLVGSSMMSAGGDGIPAYIIEAGGLGSSFDMEIVADVTERLRNLARAIGILEGAVTDYGPLTTFSNFHWANAPRGGLFRPSVKGGDMVKEGDVVGTYYNLHGDASGEVTAPASGVVLAYHPGPIIPQGDVLIHIGLNPQTA</sequence>
<feature type="domain" description="Succinylglutamate desuccinylase/Aspartoacylase catalytic" evidence="5">
    <location>
        <begin position="45"/>
        <end position="228"/>
    </location>
</feature>
<organism evidence="6 7">
    <name type="scientific">Mesorhizobium australicum</name>
    <dbReference type="NCBI Taxonomy" id="536018"/>
    <lineage>
        <taxon>Bacteria</taxon>
        <taxon>Pseudomonadati</taxon>
        <taxon>Pseudomonadota</taxon>
        <taxon>Alphaproteobacteria</taxon>
        <taxon>Hyphomicrobiales</taxon>
        <taxon>Phyllobacteriaceae</taxon>
        <taxon>Mesorhizobium</taxon>
    </lineage>
</organism>
<proteinExistence type="predicted"/>
<gene>
    <name evidence="6" type="ORF">SAMN02982922_1803</name>
</gene>
<dbReference type="OrthoDB" id="9782876at2"/>
<evidence type="ECO:0000256" key="1">
    <source>
        <dbReference type="ARBA" id="ARBA00001947"/>
    </source>
</evidence>
<dbReference type="EMBL" id="FXBL01000004">
    <property type="protein sequence ID" value="SMH36631.1"/>
    <property type="molecule type" value="Genomic_DNA"/>
</dbReference>
<dbReference type="GO" id="GO:0046872">
    <property type="term" value="F:metal ion binding"/>
    <property type="evidence" value="ECO:0007669"/>
    <property type="project" value="UniProtKB-KW"/>
</dbReference>
<name>A0A1X7NH02_9HYPH</name>
<dbReference type="SUPFAM" id="SSF53187">
    <property type="entry name" value="Zn-dependent exopeptidases"/>
    <property type="match status" value="1"/>
</dbReference>
<dbReference type="InterPro" id="IPR043795">
    <property type="entry name" value="N-alpha-Ac-DABA-like"/>
</dbReference>
<dbReference type="GO" id="GO:0016811">
    <property type="term" value="F:hydrolase activity, acting on carbon-nitrogen (but not peptide) bonds, in linear amides"/>
    <property type="evidence" value="ECO:0007669"/>
    <property type="project" value="InterPro"/>
</dbReference>
<keyword evidence="3" id="KW-0378">Hydrolase</keyword>
<evidence type="ECO:0000259" key="5">
    <source>
        <dbReference type="Pfam" id="PF24827"/>
    </source>
</evidence>
<dbReference type="GO" id="GO:0016788">
    <property type="term" value="F:hydrolase activity, acting on ester bonds"/>
    <property type="evidence" value="ECO:0007669"/>
    <property type="project" value="InterPro"/>
</dbReference>
<accession>A0A1X7NH02</accession>
<dbReference type="PIRSF" id="PIRSF039012">
    <property type="entry name" value="ASP"/>
    <property type="match status" value="1"/>
</dbReference>
<protein>
    <recommendedName>
        <fullName evidence="5">Succinylglutamate desuccinylase/Aspartoacylase catalytic domain-containing protein</fullName>
    </recommendedName>
</protein>
<comment type="cofactor">
    <cofactor evidence="1">
        <name>Zn(2+)</name>
        <dbReference type="ChEBI" id="CHEBI:29105"/>
    </cofactor>
</comment>
<dbReference type="AlphaFoldDB" id="A0A1X7NH02"/>
<dbReference type="Proteomes" id="UP000193083">
    <property type="component" value="Unassembled WGS sequence"/>
</dbReference>
<evidence type="ECO:0000256" key="4">
    <source>
        <dbReference type="ARBA" id="ARBA00022833"/>
    </source>
</evidence>
<dbReference type="Gene3D" id="3.40.630.10">
    <property type="entry name" value="Zn peptidases"/>
    <property type="match status" value="1"/>
</dbReference>
<keyword evidence="2" id="KW-0479">Metal-binding</keyword>
<dbReference type="InterPro" id="IPR053138">
    <property type="entry name" value="N-alpha-Ac-DABA_deacetylase"/>
</dbReference>
<dbReference type="PANTHER" id="PTHR37326:SF1">
    <property type="entry name" value="BLL3975 PROTEIN"/>
    <property type="match status" value="1"/>
</dbReference>
<dbReference type="PANTHER" id="PTHR37326">
    <property type="entry name" value="BLL3975 PROTEIN"/>
    <property type="match status" value="1"/>
</dbReference>
<keyword evidence="7" id="KW-1185">Reference proteome</keyword>
<dbReference type="RefSeq" id="WP_085463857.1">
    <property type="nucleotide sequence ID" value="NZ_FXBL01000004.1"/>
</dbReference>
<evidence type="ECO:0000256" key="2">
    <source>
        <dbReference type="ARBA" id="ARBA00022723"/>
    </source>
</evidence>
<evidence type="ECO:0000313" key="6">
    <source>
        <dbReference type="EMBL" id="SMH36631.1"/>
    </source>
</evidence>
<keyword evidence="4" id="KW-0862">Zinc</keyword>
<reference evidence="6 7" key="1">
    <citation type="submission" date="2017-04" db="EMBL/GenBank/DDBJ databases">
        <authorList>
            <person name="Afonso C.L."/>
            <person name="Miller P.J."/>
            <person name="Scott M.A."/>
            <person name="Spackman E."/>
            <person name="Goraichik I."/>
            <person name="Dimitrov K.M."/>
            <person name="Suarez D.L."/>
            <person name="Swayne D.E."/>
        </authorList>
    </citation>
    <scope>NUCLEOTIDE SEQUENCE [LARGE SCALE GENOMIC DNA]</scope>
    <source>
        <strain evidence="6 7">B5P</strain>
    </source>
</reference>
<evidence type="ECO:0000256" key="3">
    <source>
        <dbReference type="ARBA" id="ARBA00022801"/>
    </source>
</evidence>
<evidence type="ECO:0000313" key="7">
    <source>
        <dbReference type="Proteomes" id="UP000193083"/>
    </source>
</evidence>